<dbReference type="PROSITE" id="PS50880">
    <property type="entry name" value="TOPRIM"/>
    <property type="match status" value="1"/>
</dbReference>
<sequence>MAAVTPIMVSEYNPGTARSLSRLIEELNRLPGIGPKSAQRIADHVIRLPAEEARSLADAIQEARDSLLFCDPCRNLTDASPCEICSNPQRNQEQICVVEERRDLVAVERTRAYRGLYHVLHGVLSPLNGVGPEDIHLPQLFDRLRETDSPFQELIVATNPTLEGDATADFINRRLAGTNIRITRLARGLPVGGSLEFADETTLSRALSGRSALE</sequence>
<accession>A0AA35RFU0</accession>
<dbReference type="Proteomes" id="UP001174909">
    <property type="component" value="Unassembled WGS sequence"/>
</dbReference>
<dbReference type="InterPro" id="IPR023627">
    <property type="entry name" value="Rcmb_RecR"/>
</dbReference>
<keyword evidence="2" id="KW-0227">DNA damage</keyword>
<dbReference type="InterPro" id="IPR015967">
    <property type="entry name" value="Rcmb_RecR_Znf"/>
</dbReference>
<dbReference type="EMBL" id="CASHTH010000998">
    <property type="protein sequence ID" value="CAI8009888.1"/>
    <property type="molecule type" value="Genomic_DNA"/>
</dbReference>
<dbReference type="PANTHER" id="PTHR30446:SF0">
    <property type="entry name" value="RECOMBINATION PROTEIN RECR"/>
    <property type="match status" value="1"/>
</dbReference>
<dbReference type="InterPro" id="IPR000093">
    <property type="entry name" value="DNA_Rcmb_RecR"/>
</dbReference>
<dbReference type="InterPro" id="IPR006171">
    <property type="entry name" value="TOPRIM_dom"/>
</dbReference>
<dbReference type="GO" id="GO:0006281">
    <property type="term" value="P:DNA repair"/>
    <property type="evidence" value="ECO:0007669"/>
    <property type="project" value="UniProtKB-KW"/>
</dbReference>
<dbReference type="GO" id="GO:0006310">
    <property type="term" value="P:DNA recombination"/>
    <property type="evidence" value="ECO:0007669"/>
    <property type="project" value="UniProtKB-KW"/>
</dbReference>
<name>A0AA35RFU0_GEOBA</name>
<dbReference type="GO" id="GO:0003677">
    <property type="term" value="F:DNA binding"/>
    <property type="evidence" value="ECO:0007669"/>
    <property type="project" value="InterPro"/>
</dbReference>
<dbReference type="Gene3D" id="1.10.8.420">
    <property type="entry name" value="RecR Domain 1"/>
    <property type="match status" value="1"/>
</dbReference>
<evidence type="ECO:0000256" key="3">
    <source>
        <dbReference type="ARBA" id="ARBA00022771"/>
    </source>
</evidence>
<dbReference type="InterPro" id="IPR034137">
    <property type="entry name" value="TOPRIM_RecR"/>
</dbReference>
<organism evidence="8 9">
    <name type="scientific">Geodia barretti</name>
    <name type="common">Barrett's horny sponge</name>
    <dbReference type="NCBI Taxonomy" id="519541"/>
    <lineage>
        <taxon>Eukaryota</taxon>
        <taxon>Metazoa</taxon>
        <taxon>Porifera</taxon>
        <taxon>Demospongiae</taxon>
        <taxon>Heteroscleromorpha</taxon>
        <taxon>Tetractinellida</taxon>
        <taxon>Astrophorina</taxon>
        <taxon>Geodiidae</taxon>
        <taxon>Geodia</taxon>
    </lineage>
</organism>
<dbReference type="Pfam" id="PF13662">
    <property type="entry name" value="Toprim_4"/>
    <property type="match status" value="1"/>
</dbReference>
<feature type="domain" description="Toprim" evidence="7">
    <location>
        <begin position="93"/>
        <end position="190"/>
    </location>
</feature>
<dbReference type="AlphaFoldDB" id="A0AA35RFU0"/>
<evidence type="ECO:0000256" key="6">
    <source>
        <dbReference type="ARBA" id="ARBA00023204"/>
    </source>
</evidence>
<evidence type="ECO:0000256" key="4">
    <source>
        <dbReference type="ARBA" id="ARBA00022833"/>
    </source>
</evidence>
<dbReference type="SMART" id="SM00278">
    <property type="entry name" value="HhH1"/>
    <property type="match status" value="1"/>
</dbReference>
<protein>
    <submittedName>
        <fullName evidence="8">Recombination protein RecR</fullName>
    </submittedName>
</protein>
<evidence type="ECO:0000256" key="5">
    <source>
        <dbReference type="ARBA" id="ARBA00023172"/>
    </source>
</evidence>
<evidence type="ECO:0000256" key="1">
    <source>
        <dbReference type="ARBA" id="ARBA00022723"/>
    </source>
</evidence>
<comment type="caution">
    <text evidence="8">The sequence shown here is derived from an EMBL/GenBank/DDBJ whole genome shotgun (WGS) entry which is preliminary data.</text>
</comment>
<dbReference type="SUPFAM" id="SSF111304">
    <property type="entry name" value="Recombination protein RecR"/>
    <property type="match status" value="1"/>
</dbReference>
<keyword evidence="3" id="KW-0863">Zinc-finger</keyword>
<dbReference type="HAMAP" id="MF_00017">
    <property type="entry name" value="RecR"/>
    <property type="match status" value="1"/>
</dbReference>
<gene>
    <name evidence="8" type="ORF">GBAR_LOCUS6585</name>
</gene>
<proteinExistence type="inferred from homology"/>
<dbReference type="NCBIfam" id="TIGR00615">
    <property type="entry name" value="recR"/>
    <property type="match status" value="1"/>
</dbReference>
<evidence type="ECO:0000313" key="9">
    <source>
        <dbReference type="Proteomes" id="UP001174909"/>
    </source>
</evidence>
<keyword evidence="1" id="KW-0479">Metal-binding</keyword>
<keyword evidence="6" id="KW-0234">DNA repair</keyword>
<dbReference type="Pfam" id="PF21175">
    <property type="entry name" value="RecR_C"/>
    <property type="match status" value="1"/>
</dbReference>
<reference evidence="8" key="1">
    <citation type="submission" date="2023-03" db="EMBL/GenBank/DDBJ databases">
        <authorList>
            <person name="Steffen K."/>
            <person name="Cardenas P."/>
        </authorList>
    </citation>
    <scope>NUCLEOTIDE SEQUENCE</scope>
</reference>
<keyword evidence="5" id="KW-0233">DNA recombination</keyword>
<dbReference type="Gene3D" id="3.40.1360.10">
    <property type="match status" value="1"/>
</dbReference>
<dbReference type="InterPro" id="IPR003583">
    <property type="entry name" value="Hlx-hairpin-Hlx_DNA-bd_motif"/>
</dbReference>
<keyword evidence="4" id="KW-0862">Zinc</keyword>
<evidence type="ECO:0000259" key="7">
    <source>
        <dbReference type="PROSITE" id="PS50880"/>
    </source>
</evidence>
<dbReference type="CDD" id="cd01025">
    <property type="entry name" value="TOPRIM_recR"/>
    <property type="match status" value="1"/>
</dbReference>
<evidence type="ECO:0000313" key="8">
    <source>
        <dbReference type="EMBL" id="CAI8009888.1"/>
    </source>
</evidence>
<evidence type="ECO:0000256" key="2">
    <source>
        <dbReference type="ARBA" id="ARBA00022763"/>
    </source>
</evidence>
<keyword evidence="9" id="KW-1185">Reference proteome</keyword>
<dbReference type="Pfam" id="PF21176">
    <property type="entry name" value="RecR_HhH"/>
    <property type="match status" value="1"/>
</dbReference>
<dbReference type="SMART" id="SM00493">
    <property type="entry name" value="TOPRIM"/>
    <property type="match status" value="1"/>
</dbReference>
<dbReference type="GO" id="GO:0008270">
    <property type="term" value="F:zinc ion binding"/>
    <property type="evidence" value="ECO:0007669"/>
    <property type="project" value="UniProtKB-KW"/>
</dbReference>
<dbReference type="Gene3D" id="6.10.250.240">
    <property type="match status" value="1"/>
</dbReference>
<dbReference type="Gene3D" id="3.30.60.80">
    <property type="match status" value="1"/>
</dbReference>
<dbReference type="PROSITE" id="PS01300">
    <property type="entry name" value="RECR"/>
    <property type="match status" value="1"/>
</dbReference>
<dbReference type="PANTHER" id="PTHR30446">
    <property type="entry name" value="RECOMBINATION PROTEIN RECR"/>
    <property type="match status" value="1"/>
</dbReference>